<organism evidence="1">
    <name type="scientific">Medicago truncatula</name>
    <name type="common">Barrel medic</name>
    <name type="synonym">Medicago tribuloides</name>
    <dbReference type="NCBI Taxonomy" id="3880"/>
    <lineage>
        <taxon>Eukaryota</taxon>
        <taxon>Viridiplantae</taxon>
        <taxon>Streptophyta</taxon>
        <taxon>Embryophyta</taxon>
        <taxon>Tracheophyta</taxon>
        <taxon>Spermatophyta</taxon>
        <taxon>Magnoliopsida</taxon>
        <taxon>eudicotyledons</taxon>
        <taxon>Gunneridae</taxon>
        <taxon>Pentapetalae</taxon>
        <taxon>rosids</taxon>
        <taxon>fabids</taxon>
        <taxon>Fabales</taxon>
        <taxon>Fabaceae</taxon>
        <taxon>Papilionoideae</taxon>
        <taxon>50 kb inversion clade</taxon>
        <taxon>NPAAA clade</taxon>
        <taxon>Hologalegina</taxon>
        <taxon>IRL clade</taxon>
        <taxon>Trifolieae</taxon>
        <taxon>Medicago</taxon>
    </lineage>
</organism>
<sequence>MESSLFDNGGFFYKATLVVGKRLYGNHYLRSALRSKGVIILNVAYSKITALLLPCGRTTC</sequence>
<proteinExistence type="predicted"/>
<gene>
    <name evidence="1" type="ORF">MtrDRAFT_AC158501g30v2</name>
</gene>
<reference evidence="1" key="2">
    <citation type="submission" date="2007-03" db="EMBL/GenBank/DDBJ databases">
        <authorList>
            <consortium name="The International Medicago Genome Annotation Group"/>
        </authorList>
    </citation>
    <scope>NUCLEOTIDE SEQUENCE</scope>
</reference>
<dbReference type="EMBL" id="AC158501">
    <property type="protein sequence ID" value="ABN08737.1"/>
    <property type="molecule type" value="Genomic_DNA"/>
</dbReference>
<accession>A2Q537</accession>
<dbReference type="AlphaFoldDB" id="A2Q537"/>
<reference evidence="1" key="1">
    <citation type="submission" date="2005-04" db="EMBL/GenBank/DDBJ databases">
        <authorList>
            <person name="Town C.D."/>
        </authorList>
    </citation>
    <scope>NUCLEOTIDE SEQUENCE</scope>
</reference>
<protein>
    <submittedName>
        <fullName evidence="1">Uncharacterized protein</fullName>
    </submittedName>
</protein>
<evidence type="ECO:0000313" key="1">
    <source>
        <dbReference type="EMBL" id="ABN08737.1"/>
    </source>
</evidence>
<name>A2Q537_MEDTR</name>